<proteinExistence type="predicted"/>
<accession>A0A1S8YL57</accession>
<protein>
    <submittedName>
        <fullName evidence="1">Uncharacterized protein</fullName>
    </submittedName>
</protein>
<dbReference type="Proteomes" id="UP000190667">
    <property type="component" value="Unassembled WGS sequence"/>
</dbReference>
<organism evidence="1 2">
    <name type="scientific">Izhakiella australiensis</name>
    <dbReference type="NCBI Taxonomy" id="1926881"/>
    <lineage>
        <taxon>Bacteria</taxon>
        <taxon>Pseudomonadati</taxon>
        <taxon>Pseudomonadota</taxon>
        <taxon>Gammaproteobacteria</taxon>
        <taxon>Enterobacterales</taxon>
        <taxon>Erwiniaceae</taxon>
        <taxon>Izhakiella</taxon>
    </lineage>
</organism>
<dbReference type="STRING" id="1926881.BTJ39_12510"/>
<evidence type="ECO:0000313" key="1">
    <source>
        <dbReference type="EMBL" id="OON39476.1"/>
    </source>
</evidence>
<keyword evidence="2" id="KW-1185">Reference proteome</keyword>
<dbReference type="EMBL" id="MRUL01000008">
    <property type="protein sequence ID" value="OON39476.1"/>
    <property type="molecule type" value="Genomic_DNA"/>
</dbReference>
<gene>
    <name evidence="1" type="ORF">BTJ39_12510</name>
</gene>
<name>A0A1S8YL57_9GAMM</name>
<comment type="caution">
    <text evidence="1">The sequence shown here is derived from an EMBL/GenBank/DDBJ whole genome shotgun (WGS) entry which is preliminary data.</text>
</comment>
<dbReference type="AlphaFoldDB" id="A0A1S8YL57"/>
<evidence type="ECO:0000313" key="2">
    <source>
        <dbReference type="Proteomes" id="UP000190667"/>
    </source>
</evidence>
<sequence>MQSEEGGILKGFSESIMKNEGLHVQPLENIGARTRNRTTDTGIFNPLAETLGLIFSPDFMQ</sequence>
<reference evidence="1 2" key="1">
    <citation type="submission" date="2016-12" db="EMBL/GenBank/DDBJ databases">
        <title>Izhakiella australiana sp. nov. of genus Izhakiella isolated from Australian desert.</title>
        <authorList>
            <person name="Ji M."/>
        </authorList>
    </citation>
    <scope>NUCLEOTIDE SEQUENCE [LARGE SCALE GENOMIC DNA]</scope>
    <source>
        <strain evidence="1 2">D4N98</strain>
    </source>
</reference>